<dbReference type="GO" id="GO:0047545">
    <property type="term" value="F:(S)-2-hydroxyglutarate dehydrogenase activity"/>
    <property type="evidence" value="ECO:0007669"/>
    <property type="project" value="TreeGrafter"/>
</dbReference>
<dbReference type="PANTHER" id="PTHR43104">
    <property type="entry name" value="L-2-HYDROXYGLUTARATE DEHYDROGENASE, MITOCHONDRIAL"/>
    <property type="match status" value="1"/>
</dbReference>
<dbReference type="Gene3D" id="3.50.50.60">
    <property type="entry name" value="FAD/NAD(P)-binding domain"/>
    <property type="match status" value="1"/>
</dbReference>
<evidence type="ECO:0000256" key="3">
    <source>
        <dbReference type="ARBA" id="ARBA00022827"/>
    </source>
</evidence>
<name>A0A2V3ZKP9_9GAMM</name>
<keyword evidence="2" id="KW-0285">Flavoprotein</keyword>
<evidence type="ECO:0000256" key="4">
    <source>
        <dbReference type="ARBA" id="ARBA00023002"/>
    </source>
</evidence>
<keyword evidence="3" id="KW-0274">FAD</keyword>
<comment type="similarity">
    <text evidence="5">Belongs to the L2HGDH family.</text>
</comment>
<evidence type="ECO:0000256" key="1">
    <source>
        <dbReference type="ARBA" id="ARBA00001974"/>
    </source>
</evidence>
<gene>
    <name evidence="7" type="ORF">DIT71_14805</name>
</gene>
<comment type="caution">
    <text evidence="7">The sequence shown here is derived from an EMBL/GenBank/DDBJ whole genome shotgun (WGS) entry which is preliminary data.</text>
</comment>
<dbReference type="EMBL" id="QFWX01000006">
    <property type="protein sequence ID" value="PXX89775.1"/>
    <property type="molecule type" value="Genomic_DNA"/>
</dbReference>
<evidence type="ECO:0000256" key="2">
    <source>
        <dbReference type="ARBA" id="ARBA00022630"/>
    </source>
</evidence>
<evidence type="ECO:0000313" key="8">
    <source>
        <dbReference type="Proteomes" id="UP000253987"/>
    </source>
</evidence>
<dbReference type="SUPFAM" id="SSF51905">
    <property type="entry name" value="FAD/NAD(P)-binding domain"/>
    <property type="match status" value="1"/>
</dbReference>
<feature type="domain" description="FAD dependent oxidoreductase" evidence="6">
    <location>
        <begin position="10"/>
        <end position="367"/>
    </location>
</feature>
<dbReference type="AlphaFoldDB" id="A0A2V3ZKP9"/>
<dbReference type="Pfam" id="PF01266">
    <property type="entry name" value="DAO"/>
    <property type="match status" value="1"/>
</dbReference>
<keyword evidence="8" id="KW-1185">Reference proteome</keyword>
<dbReference type="Proteomes" id="UP000253987">
    <property type="component" value="Unassembled WGS sequence"/>
</dbReference>
<organism evidence="7 8">
    <name type="scientific">Marinobacter vulgaris</name>
    <dbReference type="NCBI Taxonomy" id="1928331"/>
    <lineage>
        <taxon>Bacteria</taxon>
        <taxon>Pseudomonadati</taxon>
        <taxon>Pseudomonadota</taxon>
        <taxon>Gammaproteobacteria</taxon>
        <taxon>Pseudomonadales</taxon>
        <taxon>Marinobacteraceae</taxon>
        <taxon>Marinobacter</taxon>
    </lineage>
</organism>
<protein>
    <submittedName>
        <fullName evidence="7">FAD-dependent oxidoreductase</fullName>
    </submittedName>
</protein>
<reference evidence="7 8" key="2">
    <citation type="submission" date="2018-06" db="EMBL/GenBank/DDBJ databases">
        <title>Marinobactersediminissp. nov, a moderately halophilic bacterium isolated from marine solar saltern.</title>
        <authorList>
            <person name="Zhang Y."/>
        </authorList>
    </citation>
    <scope>NUCLEOTIDE SEQUENCE [LARGE SCALE GENOMIC DNA]</scope>
    <source>
        <strain evidence="7 8">F01</strain>
    </source>
</reference>
<dbReference type="InterPro" id="IPR036188">
    <property type="entry name" value="FAD/NAD-bd_sf"/>
</dbReference>
<evidence type="ECO:0000256" key="5">
    <source>
        <dbReference type="ARBA" id="ARBA00037941"/>
    </source>
</evidence>
<dbReference type="InterPro" id="IPR006076">
    <property type="entry name" value="FAD-dep_OxRdtase"/>
</dbReference>
<comment type="cofactor">
    <cofactor evidence="1">
        <name>FAD</name>
        <dbReference type="ChEBI" id="CHEBI:57692"/>
    </cofactor>
</comment>
<dbReference type="PANTHER" id="PTHR43104:SF4">
    <property type="entry name" value="L-2-HYDROXYGLUTARATE DEHYDROGENASE, MITOCHONDRIAL"/>
    <property type="match status" value="1"/>
</dbReference>
<keyword evidence="4" id="KW-0560">Oxidoreductase</keyword>
<dbReference type="Gene3D" id="3.30.9.10">
    <property type="entry name" value="D-Amino Acid Oxidase, subunit A, domain 2"/>
    <property type="match status" value="1"/>
</dbReference>
<sequence>MTDTEVLQADTVVIGAGIVGLAVARQLAIQGSEVLVLESGDRFGEGLSSRNSEVIHAGIYYPENSAKASLCVRGRHLLYDFCRERHIGHRKTGKWIVARGHAQQEALAGIARQAGNNGVELQRVGREALRQALPGVLADDALYSPETGIVDSHGVMLSLLGDLEDHGGQLVCQASVEHAETQGNRHRLWLGGQARCELIARRVVNAAGLEAVSLASRWQGAPGVLVPQQWLARGVYFSYSGRHPFSSLIYPVPEPGGLGVHLTLDLAGQARFGPDVEWISQVDFSVDPDRARLFADSIRRWWPDLDETRLQPAYAGVRPKLAGPQGGFADFRIDGEQDHEVPGLVHLFGIESPGLTACLAIAEKVAEKLGE</sequence>
<evidence type="ECO:0000313" key="7">
    <source>
        <dbReference type="EMBL" id="PXX89775.1"/>
    </source>
</evidence>
<dbReference type="OrthoDB" id="9801699at2"/>
<proteinExistence type="inferred from homology"/>
<evidence type="ECO:0000259" key="6">
    <source>
        <dbReference type="Pfam" id="PF01266"/>
    </source>
</evidence>
<dbReference type="RefSeq" id="WP_114613987.1">
    <property type="nucleotide sequence ID" value="NZ_QFWX01000006.1"/>
</dbReference>
<accession>A0A2V3ZKP9</accession>
<reference evidence="8" key="1">
    <citation type="submission" date="2018-05" db="EMBL/GenBank/DDBJ databases">
        <authorList>
            <person name="Lu D."/>
        </authorList>
    </citation>
    <scope>NUCLEOTIDE SEQUENCE [LARGE SCALE GENOMIC DNA]</scope>
    <source>
        <strain evidence="8">F01</strain>
    </source>
</reference>